<dbReference type="GO" id="GO:0035438">
    <property type="term" value="F:cyclic-di-GMP binding"/>
    <property type="evidence" value="ECO:0007669"/>
    <property type="project" value="InterPro"/>
</dbReference>
<evidence type="ECO:0000313" key="2">
    <source>
        <dbReference type="EMBL" id="MBD8524530.1"/>
    </source>
</evidence>
<dbReference type="Gene3D" id="2.40.10.220">
    <property type="entry name" value="predicted glycosyltransferase like domains"/>
    <property type="match status" value="1"/>
</dbReference>
<dbReference type="InterPro" id="IPR009875">
    <property type="entry name" value="PilZ_domain"/>
</dbReference>
<dbReference type="EMBL" id="JACYTR010000003">
    <property type="protein sequence ID" value="MBD8524530.1"/>
    <property type="molecule type" value="Genomic_DNA"/>
</dbReference>
<dbReference type="Pfam" id="PF07238">
    <property type="entry name" value="PilZ"/>
    <property type="match status" value="1"/>
</dbReference>
<dbReference type="AlphaFoldDB" id="A0AAW3ZHW3"/>
<dbReference type="Proteomes" id="UP000613768">
    <property type="component" value="Unassembled WGS sequence"/>
</dbReference>
<accession>A0AAW3ZHW3</accession>
<protein>
    <submittedName>
        <fullName evidence="2">PilZ domain-containing protein</fullName>
    </submittedName>
</protein>
<dbReference type="SUPFAM" id="SSF141371">
    <property type="entry name" value="PilZ domain-like"/>
    <property type="match status" value="1"/>
</dbReference>
<keyword evidence="3" id="KW-1185">Reference proteome</keyword>
<dbReference type="RefSeq" id="WP_192027878.1">
    <property type="nucleotide sequence ID" value="NZ_JACYTR010000003.1"/>
</dbReference>
<proteinExistence type="predicted"/>
<reference evidence="2 3" key="1">
    <citation type="submission" date="2020-09" db="EMBL/GenBank/DDBJ databases">
        <title>Pseudoxanthomonas sp. CAU 1598 isolated from sand of Yaerae Beach.</title>
        <authorList>
            <person name="Kim W."/>
        </authorList>
    </citation>
    <scope>NUCLEOTIDE SEQUENCE [LARGE SCALE GENOMIC DNA]</scope>
    <source>
        <strain evidence="2 3">CAU 1598</strain>
    </source>
</reference>
<evidence type="ECO:0000313" key="3">
    <source>
        <dbReference type="Proteomes" id="UP000613768"/>
    </source>
</evidence>
<gene>
    <name evidence="2" type="ORF">IFO71_02145</name>
</gene>
<feature type="domain" description="PilZ" evidence="1">
    <location>
        <begin position="110"/>
        <end position="211"/>
    </location>
</feature>
<comment type="caution">
    <text evidence="2">The sequence shown here is derived from an EMBL/GenBank/DDBJ whole genome shotgun (WGS) entry which is preliminary data.</text>
</comment>
<evidence type="ECO:0000259" key="1">
    <source>
        <dbReference type="Pfam" id="PF07238"/>
    </source>
</evidence>
<organism evidence="2 3">
    <name type="scientific">Pseudomarimonas arenosa</name>
    <dbReference type="NCBI Taxonomy" id="2774145"/>
    <lineage>
        <taxon>Bacteria</taxon>
        <taxon>Pseudomonadati</taxon>
        <taxon>Pseudomonadota</taxon>
        <taxon>Gammaproteobacteria</taxon>
        <taxon>Lysobacterales</taxon>
        <taxon>Lysobacteraceae</taxon>
        <taxon>Pseudomarimonas</taxon>
    </lineage>
</organism>
<name>A0AAW3ZHW3_9GAMM</name>
<sequence>MTQVSTEPESSLSLRALRLRPGMFLQMHIGNQQVVEAKFCAAIENKGVMLVPLDKSAPPSGWVENVKVDISGFTGQHDFRFPARVLGNFSIPFAYLLVSYPEQVSARKVRSALRIPTALAAKAWSGNSPKQDAQVIDLSAAGAMIEMSGNGIAVGGELQLNFEIEFERKVYTLQLAGRVCHASGAEAQHRFGLAFDNVAKADRLLLQAYTLAATQSHAVID</sequence>